<name>A0A845HRP5_9BURK</name>
<accession>A0A845HRP5</accession>
<proteinExistence type="predicted"/>
<dbReference type="RefSeq" id="WP_161033403.1">
    <property type="nucleotide sequence ID" value="NZ_WWCL01000001.1"/>
</dbReference>
<comment type="caution">
    <text evidence="2">The sequence shown here is derived from an EMBL/GenBank/DDBJ whole genome shotgun (WGS) entry which is preliminary data.</text>
</comment>
<keyword evidence="1" id="KW-0732">Signal</keyword>
<dbReference type="Proteomes" id="UP000444316">
    <property type="component" value="Unassembled WGS sequence"/>
</dbReference>
<evidence type="ECO:0008006" key="4">
    <source>
        <dbReference type="Google" id="ProtNLM"/>
    </source>
</evidence>
<gene>
    <name evidence="2" type="ORF">GTP23_00440</name>
</gene>
<organism evidence="2 3">
    <name type="scientific">Duganella fentianensis</name>
    <dbReference type="NCBI Taxonomy" id="2692177"/>
    <lineage>
        <taxon>Bacteria</taxon>
        <taxon>Pseudomonadati</taxon>
        <taxon>Pseudomonadota</taxon>
        <taxon>Betaproteobacteria</taxon>
        <taxon>Burkholderiales</taxon>
        <taxon>Oxalobacteraceae</taxon>
        <taxon>Telluria group</taxon>
        <taxon>Duganella</taxon>
    </lineage>
</organism>
<evidence type="ECO:0000313" key="2">
    <source>
        <dbReference type="EMBL" id="MYN43532.1"/>
    </source>
</evidence>
<evidence type="ECO:0000256" key="1">
    <source>
        <dbReference type="SAM" id="SignalP"/>
    </source>
</evidence>
<feature type="signal peptide" evidence="1">
    <location>
        <begin position="1"/>
        <end position="22"/>
    </location>
</feature>
<keyword evidence="3" id="KW-1185">Reference proteome</keyword>
<protein>
    <recommendedName>
        <fullName evidence="4">DUF2059 domain-containing protein</fullName>
    </recommendedName>
</protein>
<dbReference type="AlphaFoldDB" id="A0A845HRP5"/>
<feature type="chain" id="PRO_5032887248" description="DUF2059 domain-containing protein" evidence="1">
    <location>
        <begin position="23"/>
        <end position="157"/>
    </location>
</feature>
<sequence>MKSYLRLAVFTALLGLAPVAMAISTESAATELIQRQHVGRNLKTLATAVAQRTQTFAMMASKLGMPATQSLVAKELDAYAGKFQDQWNANLATIYARHFSAEELVSLTAQGSNSPYAPKLAAKQNVIGAEMQQLSTPILTAYVSAAMNSAFAKFSNR</sequence>
<reference evidence="2" key="1">
    <citation type="submission" date="2019-12" db="EMBL/GenBank/DDBJ databases">
        <title>Novel species isolated from a subtropical stream in China.</title>
        <authorList>
            <person name="Lu H."/>
        </authorList>
    </citation>
    <scope>NUCLEOTIDE SEQUENCE [LARGE SCALE GENOMIC DNA]</scope>
    <source>
        <strain evidence="2">FT93W</strain>
    </source>
</reference>
<dbReference type="EMBL" id="WWCL01000001">
    <property type="protein sequence ID" value="MYN43532.1"/>
    <property type="molecule type" value="Genomic_DNA"/>
</dbReference>
<evidence type="ECO:0000313" key="3">
    <source>
        <dbReference type="Proteomes" id="UP000444316"/>
    </source>
</evidence>